<dbReference type="InterPro" id="IPR000834">
    <property type="entry name" value="Peptidase_M14"/>
</dbReference>
<evidence type="ECO:0000256" key="2">
    <source>
        <dbReference type="ARBA" id="ARBA00005988"/>
    </source>
</evidence>
<proteinExistence type="inferred from homology"/>
<evidence type="ECO:0000256" key="6">
    <source>
        <dbReference type="ARBA" id="ARBA00023049"/>
    </source>
</evidence>
<keyword evidence="11" id="KW-1185">Reference proteome</keyword>
<evidence type="ECO:0000256" key="3">
    <source>
        <dbReference type="ARBA" id="ARBA00022670"/>
    </source>
</evidence>
<comment type="caution">
    <text evidence="10">The sequence shown here is derived from an EMBL/GenBank/DDBJ whole genome shotgun (WGS) entry which is preliminary data.</text>
</comment>
<dbReference type="Proteomes" id="UP001501844">
    <property type="component" value="Unassembled WGS sequence"/>
</dbReference>
<dbReference type="PANTHER" id="PTHR11705">
    <property type="entry name" value="PROTEASE FAMILY M14 CARBOXYPEPTIDASE A,B"/>
    <property type="match status" value="1"/>
</dbReference>
<feature type="region of interest" description="Disordered" evidence="7">
    <location>
        <begin position="168"/>
        <end position="192"/>
    </location>
</feature>
<keyword evidence="3" id="KW-0645">Protease</keyword>
<evidence type="ECO:0000259" key="9">
    <source>
        <dbReference type="SMART" id="SM00631"/>
    </source>
</evidence>
<gene>
    <name evidence="10" type="ORF">GCM10023183_05910</name>
</gene>
<sequence>MKKLRLLLVSAFVTAIIPLSGLGQTNSVQIAASVEGTAVNENAVFAWDKTQDYEAITEQCRKLVRAYPGLVEMESIGESARGKRIWVLTISNFNTDNVHLKPGFLVEGSTLHDPELGADHALYLAWYLLKNHATDVKISKLLEQKIIYIIPSSFPDAQSALRPSSFKSYTPSLDDDHDGKMDEDGPDDLTNDGVITLMRRTSRTGSFAQDSLNPLKLVVAPKTNATRYEWLGYEGFDNDRDGLVNEDPVGYQSTDLDWSWQWQPLYGATSASSAYPFSIPENRAIKEFINKRPNIAAVQLQYTQLEEDLLHLHAGPAANSLLAADSDKTEDGKWVDFILQSKKLNWLKHAKGLQTFPVQIFSSEKQALSDSLPGEASNKLSPKIVVYHAWTPFEHPTLGPLEIGGLQVSLKQVLEGTALERDLDRFAQTTIFNALQLPQLTIQNISCNILKDGLIEVTATVHNSGLMATHTPEDILHKIERADYVTLKDAVVLASSWQGNDQAKAGSANLTPHRIEVPNIPINSSIEIKWIVKPTSPTMLLEVDSRKGGVQQIRF</sequence>
<comment type="similarity">
    <text evidence="2">Belongs to the peptidase M14 family.</text>
</comment>
<comment type="cofactor">
    <cofactor evidence="1">
        <name>Zn(2+)</name>
        <dbReference type="ChEBI" id="CHEBI:29105"/>
    </cofactor>
</comment>
<reference evidence="11" key="1">
    <citation type="journal article" date="2019" name="Int. J. Syst. Evol. Microbiol.">
        <title>The Global Catalogue of Microorganisms (GCM) 10K type strain sequencing project: providing services to taxonomists for standard genome sequencing and annotation.</title>
        <authorList>
            <consortium name="The Broad Institute Genomics Platform"/>
            <consortium name="The Broad Institute Genome Sequencing Center for Infectious Disease"/>
            <person name="Wu L."/>
            <person name="Ma J."/>
        </authorList>
    </citation>
    <scope>NUCLEOTIDE SEQUENCE [LARGE SCALE GENOMIC DNA]</scope>
    <source>
        <strain evidence="11">JCM 17917</strain>
    </source>
</reference>
<feature type="domain" description="Peptidase M14" evidence="9">
    <location>
        <begin position="51"/>
        <end position="366"/>
    </location>
</feature>
<dbReference type="RefSeq" id="WP_345162187.1">
    <property type="nucleotide sequence ID" value="NZ_BAABGX010000001.1"/>
</dbReference>
<dbReference type="Pfam" id="PF00246">
    <property type="entry name" value="Peptidase_M14"/>
    <property type="match status" value="1"/>
</dbReference>
<feature type="chain" id="PRO_5046378935" description="Peptidase M14 domain-containing protein" evidence="8">
    <location>
        <begin position="22"/>
        <end position="555"/>
    </location>
</feature>
<protein>
    <recommendedName>
        <fullName evidence="9">Peptidase M14 domain-containing protein</fullName>
    </recommendedName>
</protein>
<organism evidence="10 11">
    <name type="scientific">Nibribacter koreensis</name>
    <dbReference type="NCBI Taxonomy" id="1084519"/>
    <lineage>
        <taxon>Bacteria</taxon>
        <taxon>Pseudomonadati</taxon>
        <taxon>Bacteroidota</taxon>
        <taxon>Cytophagia</taxon>
        <taxon>Cytophagales</taxon>
        <taxon>Hymenobacteraceae</taxon>
        <taxon>Nibribacter</taxon>
    </lineage>
</organism>
<dbReference type="SMART" id="SM00631">
    <property type="entry name" value="Zn_pept"/>
    <property type="match status" value="1"/>
</dbReference>
<name>A0ABP8F9F4_9BACT</name>
<dbReference type="CDD" id="cd06905">
    <property type="entry name" value="M14-like"/>
    <property type="match status" value="1"/>
</dbReference>
<feature type="signal peptide" evidence="8">
    <location>
        <begin position="1"/>
        <end position="21"/>
    </location>
</feature>
<evidence type="ECO:0000256" key="8">
    <source>
        <dbReference type="SAM" id="SignalP"/>
    </source>
</evidence>
<evidence type="ECO:0000313" key="11">
    <source>
        <dbReference type="Proteomes" id="UP001501844"/>
    </source>
</evidence>
<keyword evidence="6" id="KW-0482">Metalloprotease</keyword>
<evidence type="ECO:0000256" key="1">
    <source>
        <dbReference type="ARBA" id="ARBA00001947"/>
    </source>
</evidence>
<evidence type="ECO:0000313" key="10">
    <source>
        <dbReference type="EMBL" id="GAA4297869.1"/>
    </source>
</evidence>
<dbReference type="EMBL" id="BAABGX010000001">
    <property type="protein sequence ID" value="GAA4297869.1"/>
    <property type="molecule type" value="Genomic_DNA"/>
</dbReference>
<evidence type="ECO:0000256" key="7">
    <source>
        <dbReference type="SAM" id="MobiDB-lite"/>
    </source>
</evidence>
<evidence type="ECO:0000256" key="4">
    <source>
        <dbReference type="ARBA" id="ARBA00022801"/>
    </source>
</evidence>
<evidence type="ECO:0000256" key="5">
    <source>
        <dbReference type="ARBA" id="ARBA00022833"/>
    </source>
</evidence>
<keyword evidence="5" id="KW-0862">Zinc</keyword>
<keyword evidence="8" id="KW-0732">Signal</keyword>
<dbReference type="PANTHER" id="PTHR11705:SF143">
    <property type="entry name" value="SLL0236 PROTEIN"/>
    <property type="match status" value="1"/>
</dbReference>
<keyword evidence="4" id="KW-0378">Hydrolase</keyword>
<dbReference type="SUPFAM" id="SSF53187">
    <property type="entry name" value="Zn-dependent exopeptidases"/>
    <property type="match status" value="1"/>
</dbReference>
<accession>A0ABP8F9F4</accession>
<dbReference type="Gene3D" id="3.40.630.10">
    <property type="entry name" value="Zn peptidases"/>
    <property type="match status" value="1"/>
</dbReference>